<evidence type="ECO:0000313" key="2">
    <source>
        <dbReference type="Proteomes" id="UP000814140"/>
    </source>
</evidence>
<keyword evidence="2" id="KW-1185">Reference proteome</keyword>
<sequence length="347" mass="38720">MWFVRNSFTMNIIPSEFTGRATPSCNMDLAALPFWCHPSRLQTLSQSAPRVLQAMPAPAYDCDFLGEHLTSPHWSPALMDGIAADTRAMPQLAARLEVLIEKNAISQTGTDEDAPLSLAISHKNSSPFAEVQVLLEFTEYKLTVPVVLAHLHKFVIVVDSAMASSDVQSDFHHTNFISHIRLPQAPAATHDHQRPRNSTLNETRDDTRLAVPYSIPPSSTMQESGSNSFPLHILRELPTSQYNGSRLLIKYQLPTIETIIQLPELLSTEDSARTALALARAFCDEQRTRLRRAELVHWQILLQKKLWVDELFAAQRAIEDVIAKIGVLRHMILTAGLGSVLHEPSSL</sequence>
<organism evidence="1 2">
    <name type="scientific">Artomyces pyxidatus</name>
    <dbReference type="NCBI Taxonomy" id="48021"/>
    <lineage>
        <taxon>Eukaryota</taxon>
        <taxon>Fungi</taxon>
        <taxon>Dikarya</taxon>
        <taxon>Basidiomycota</taxon>
        <taxon>Agaricomycotina</taxon>
        <taxon>Agaricomycetes</taxon>
        <taxon>Russulales</taxon>
        <taxon>Auriscalpiaceae</taxon>
        <taxon>Artomyces</taxon>
    </lineage>
</organism>
<dbReference type="EMBL" id="MU277293">
    <property type="protein sequence ID" value="KAI0055418.1"/>
    <property type="molecule type" value="Genomic_DNA"/>
</dbReference>
<reference evidence="1" key="1">
    <citation type="submission" date="2021-03" db="EMBL/GenBank/DDBJ databases">
        <authorList>
            <consortium name="DOE Joint Genome Institute"/>
            <person name="Ahrendt S."/>
            <person name="Looney B.P."/>
            <person name="Miyauchi S."/>
            <person name="Morin E."/>
            <person name="Drula E."/>
            <person name="Courty P.E."/>
            <person name="Chicoki N."/>
            <person name="Fauchery L."/>
            <person name="Kohler A."/>
            <person name="Kuo A."/>
            <person name="Labutti K."/>
            <person name="Pangilinan J."/>
            <person name="Lipzen A."/>
            <person name="Riley R."/>
            <person name="Andreopoulos W."/>
            <person name="He G."/>
            <person name="Johnson J."/>
            <person name="Barry K.W."/>
            <person name="Grigoriev I.V."/>
            <person name="Nagy L."/>
            <person name="Hibbett D."/>
            <person name="Henrissat B."/>
            <person name="Matheny P.B."/>
            <person name="Labbe J."/>
            <person name="Martin F."/>
        </authorList>
    </citation>
    <scope>NUCLEOTIDE SEQUENCE</scope>
    <source>
        <strain evidence="1">HHB10654</strain>
    </source>
</reference>
<proteinExistence type="predicted"/>
<accession>A0ACB8SHR8</accession>
<evidence type="ECO:0000313" key="1">
    <source>
        <dbReference type="EMBL" id="KAI0055418.1"/>
    </source>
</evidence>
<gene>
    <name evidence="1" type="ORF">BV25DRAFT_1842989</name>
</gene>
<reference evidence="1" key="2">
    <citation type="journal article" date="2022" name="New Phytol.">
        <title>Evolutionary transition to the ectomycorrhizal habit in the genomes of a hyperdiverse lineage of mushroom-forming fungi.</title>
        <authorList>
            <person name="Looney B."/>
            <person name="Miyauchi S."/>
            <person name="Morin E."/>
            <person name="Drula E."/>
            <person name="Courty P.E."/>
            <person name="Kohler A."/>
            <person name="Kuo A."/>
            <person name="LaButti K."/>
            <person name="Pangilinan J."/>
            <person name="Lipzen A."/>
            <person name="Riley R."/>
            <person name="Andreopoulos W."/>
            <person name="He G."/>
            <person name="Johnson J."/>
            <person name="Nolan M."/>
            <person name="Tritt A."/>
            <person name="Barry K.W."/>
            <person name="Grigoriev I.V."/>
            <person name="Nagy L.G."/>
            <person name="Hibbett D."/>
            <person name="Henrissat B."/>
            <person name="Matheny P.B."/>
            <person name="Labbe J."/>
            <person name="Martin F.M."/>
        </authorList>
    </citation>
    <scope>NUCLEOTIDE SEQUENCE</scope>
    <source>
        <strain evidence="1">HHB10654</strain>
    </source>
</reference>
<protein>
    <submittedName>
        <fullName evidence="1">Uncharacterized protein</fullName>
    </submittedName>
</protein>
<comment type="caution">
    <text evidence="1">The sequence shown here is derived from an EMBL/GenBank/DDBJ whole genome shotgun (WGS) entry which is preliminary data.</text>
</comment>
<name>A0ACB8SHR8_9AGAM</name>
<dbReference type="Proteomes" id="UP000814140">
    <property type="component" value="Unassembled WGS sequence"/>
</dbReference>